<dbReference type="EMBL" id="QRBI01000151">
    <property type="protein sequence ID" value="RMB98865.1"/>
    <property type="molecule type" value="Genomic_DNA"/>
</dbReference>
<accession>A0A3M0JD16</accession>
<dbReference type="OrthoDB" id="9950135at2759"/>
<dbReference type="SUPFAM" id="SSF56672">
    <property type="entry name" value="DNA/RNA polymerases"/>
    <property type="match status" value="1"/>
</dbReference>
<dbReference type="Gene3D" id="2.40.70.10">
    <property type="entry name" value="Acid Proteases"/>
    <property type="match status" value="1"/>
</dbReference>
<dbReference type="Gene3D" id="3.30.70.270">
    <property type="match status" value="1"/>
</dbReference>
<gene>
    <name evidence="1" type="ORF">DUI87_24409</name>
</gene>
<dbReference type="InterPro" id="IPR043502">
    <property type="entry name" value="DNA/RNA_pol_sf"/>
</dbReference>
<protein>
    <recommendedName>
        <fullName evidence="3">Reverse transcriptase domain-containing protein</fullName>
    </recommendedName>
</protein>
<evidence type="ECO:0000313" key="2">
    <source>
        <dbReference type="Proteomes" id="UP000269221"/>
    </source>
</evidence>
<evidence type="ECO:0000313" key="1">
    <source>
        <dbReference type="EMBL" id="RMB98865.1"/>
    </source>
</evidence>
<keyword evidence="2" id="KW-1185">Reference proteome</keyword>
<organism evidence="1 2">
    <name type="scientific">Hirundo rustica rustica</name>
    <dbReference type="NCBI Taxonomy" id="333673"/>
    <lineage>
        <taxon>Eukaryota</taxon>
        <taxon>Metazoa</taxon>
        <taxon>Chordata</taxon>
        <taxon>Craniata</taxon>
        <taxon>Vertebrata</taxon>
        <taxon>Euteleostomi</taxon>
        <taxon>Archelosauria</taxon>
        <taxon>Archosauria</taxon>
        <taxon>Dinosauria</taxon>
        <taxon>Saurischia</taxon>
        <taxon>Theropoda</taxon>
        <taxon>Coelurosauria</taxon>
        <taxon>Aves</taxon>
        <taxon>Neognathae</taxon>
        <taxon>Neoaves</taxon>
        <taxon>Telluraves</taxon>
        <taxon>Australaves</taxon>
        <taxon>Passeriformes</taxon>
        <taxon>Sylvioidea</taxon>
        <taxon>Hirundinidae</taxon>
        <taxon>Hirundo</taxon>
    </lineage>
</organism>
<dbReference type="PANTHER" id="PTHR33064">
    <property type="entry name" value="POL PROTEIN"/>
    <property type="match status" value="1"/>
</dbReference>
<evidence type="ECO:0008006" key="3">
    <source>
        <dbReference type="Google" id="ProtNLM"/>
    </source>
</evidence>
<dbReference type="InterPro" id="IPR021109">
    <property type="entry name" value="Peptidase_aspartic_dom_sf"/>
</dbReference>
<dbReference type="Gene3D" id="3.10.10.10">
    <property type="entry name" value="HIV Type 1 Reverse Transcriptase, subunit A, domain 1"/>
    <property type="match status" value="2"/>
</dbReference>
<dbReference type="InterPro" id="IPR051320">
    <property type="entry name" value="Viral_Replic_Matur_Polypro"/>
</dbReference>
<sequence length="337" mass="37940">MVVIGAKGEPFKVPIVKNVEIESENKICLGDMLLIEEADYNLLGRDLMVALGINLIIRNSQITVSIYKLTCEDEDKINPKVWHTGKEARKLAMEPISIEIEKPEDPIRIRQYPIPLEGRRGLKPIIEDLIKKGILEPCMSRHNTPILAVKKGDGNYRISPKDTWYSVIDLKDAFWTCPLAEGSRDFFAFQWEDPDTNRKQQLRTNLDKVTRFEITFLSAEALGSAGFVLKLTAIHGLAFTTTMASCPGRDASFRMAALKGLAELGCTGLMSKDRCACSGSDFNWKQQECNINEPLHRVLCYFTIPGDGFHAGSGRNYLLGWVYRDVRYFLTISPKSS</sequence>
<name>A0A3M0JD16_HIRRU</name>
<dbReference type="Proteomes" id="UP000269221">
    <property type="component" value="Unassembled WGS sequence"/>
</dbReference>
<dbReference type="AlphaFoldDB" id="A0A3M0JD16"/>
<dbReference type="PANTHER" id="PTHR33064:SF37">
    <property type="entry name" value="RIBONUCLEASE H"/>
    <property type="match status" value="1"/>
</dbReference>
<comment type="caution">
    <text evidence="1">The sequence shown here is derived from an EMBL/GenBank/DDBJ whole genome shotgun (WGS) entry which is preliminary data.</text>
</comment>
<proteinExistence type="predicted"/>
<dbReference type="InterPro" id="IPR043128">
    <property type="entry name" value="Rev_trsase/Diguanyl_cyclase"/>
</dbReference>
<reference evidence="1 2" key="1">
    <citation type="submission" date="2018-07" db="EMBL/GenBank/DDBJ databases">
        <title>A high quality draft genome assembly of the barn swallow (H. rustica rustica).</title>
        <authorList>
            <person name="Formenti G."/>
            <person name="Chiara M."/>
            <person name="Poveda L."/>
            <person name="Francoijs K.-J."/>
            <person name="Bonisoli-Alquati A."/>
            <person name="Canova L."/>
            <person name="Gianfranceschi L."/>
            <person name="Horner D.S."/>
            <person name="Saino N."/>
        </authorList>
    </citation>
    <scope>NUCLEOTIDE SEQUENCE [LARGE SCALE GENOMIC DNA]</scope>
    <source>
        <strain evidence="1">Chelidonia</strain>
        <tissue evidence="1">Blood</tissue>
    </source>
</reference>